<feature type="compositionally biased region" description="Basic and acidic residues" evidence="1">
    <location>
        <begin position="101"/>
        <end position="122"/>
    </location>
</feature>
<reference evidence="3" key="1">
    <citation type="submission" date="2016-06" db="EMBL/GenBank/DDBJ databases">
        <authorList>
            <person name="Varghese N."/>
            <person name="Submissions Spin"/>
        </authorList>
    </citation>
    <scope>NUCLEOTIDE SEQUENCE [LARGE SCALE GENOMIC DNA]</scope>
    <source>
        <strain evidence="3">DSM 43816</strain>
    </source>
</reference>
<feature type="region of interest" description="Disordered" evidence="1">
    <location>
        <begin position="1"/>
        <end position="122"/>
    </location>
</feature>
<dbReference type="InParanoid" id="A0A1C4XQY2"/>
<evidence type="ECO:0000313" key="2">
    <source>
        <dbReference type="EMBL" id="SCF10899.1"/>
    </source>
</evidence>
<sequence length="122" mass="13097">MTDRDRNADRPLEESPEMAAAADDETTVPQLVTGGGPDDENPDFVAPGESPAERGGTDELIGDPYRSTGGGDRTTVRTGAEQPWEPEDLAVARGQDPDPANVERARRDLEREGRAAVERTVP</sequence>
<dbReference type="Proteomes" id="UP000198253">
    <property type="component" value="Chromosome I"/>
</dbReference>
<evidence type="ECO:0000256" key="1">
    <source>
        <dbReference type="SAM" id="MobiDB-lite"/>
    </source>
</evidence>
<evidence type="ECO:0000313" key="3">
    <source>
        <dbReference type="Proteomes" id="UP000198253"/>
    </source>
</evidence>
<name>A0A1C4XQY2_MICEC</name>
<dbReference type="OrthoDB" id="3400680at2"/>
<proteinExistence type="predicted"/>
<organism evidence="2 3">
    <name type="scientific">Micromonospora echinospora</name>
    <name type="common">Micromonospora purpurea</name>
    <dbReference type="NCBI Taxonomy" id="1877"/>
    <lineage>
        <taxon>Bacteria</taxon>
        <taxon>Bacillati</taxon>
        <taxon>Actinomycetota</taxon>
        <taxon>Actinomycetes</taxon>
        <taxon>Micromonosporales</taxon>
        <taxon>Micromonosporaceae</taxon>
        <taxon>Micromonospora</taxon>
    </lineage>
</organism>
<keyword evidence="3" id="KW-1185">Reference proteome</keyword>
<dbReference type="EMBL" id="LT607413">
    <property type="protein sequence ID" value="SCF10899.1"/>
    <property type="molecule type" value="Genomic_DNA"/>
</dbReference>
<accession>A0A1C4XQY2</accession>
<dbReference type="RefSeq" id="WP_088982400.1">
    <property type="nucleotide sequence ID" value="NZ_LT607413.1"/>
</dbReference>
<gene>
    <name evidence="2" type="ORF">GA0070618_3271</name>
</gene>
<protein>
    <recommendedName>
        <fullName evidence="4">DUF5709 domain-containing protein</fullName>
    </recommendedName>
</protein>
<feature type="compositionally biased region" description="Basic and acidic residues" evidence="1">
    <location>
        <begin position="1"/>
        <end position="13"/>
    </location>
</feature>
<dbReference type="AlphaFoldDB" id="A0A1C4XQY2"/>
<evidence type="ECO:0008006" key="4">
    <source>
        <dbReference type="Google" id="ProtNLM"/>
    </source>
</evidence>